<proteinExistence type="predicted"/>
<dbReference type="SUPFAM" id="SSF57756">
    <property type="entry name" value="Retrovirus zinc finger-like domains"/>
    <property type="match status" value="1"/>
</dbReference>
<protein>
    <recommendedName>
        <fullName evidence="2">CCHC-type domain-containing protein</fullName>
    </recommendedName>
</protein>
<evidence type="ECO:0000313" key="3">
    <source>
        <dbReference type="EMBL" id="KAG0275651.1"/>
    </source>
</evidence>
<dbReference type="EMBL" id="JAAAIM010001820">
    <property type="protein sequence ID" value="KAG0275651.1"/>
    <property type="molecule type" value="Genomic_DNA"/>
</dbReference>
<accession>A0ABQ7JIV9</accession>
<keyword evidence="4" id="KW-1185">Reference proteome</keyword>
<dbReference type="Gene3D" id="4.10.60.10">
    <property type="entry name" value="Zinc finger, CCHC-type"/>
    <property type="match status" value="1"/>
</dbReference>
<name>A0ABQ7JIV9_9FUNG</name>
<evidence type="ECO:0000313" key="4">
    <source>
        <dbReference type="Proteomes" id="UP001194696"/>
    </source>
</evidence>
<dbReference type="Pfam" id="PF03732">
    <property type="entry name" value="Retrotrans_gag"/>
    <property type="match status" value="1"/>
</dbReference>
<gene>
    <name evidence="3" type="ORF">BGZ96_003712</name>
</gene>
<keyword evidence="1" id="KW-0479">Metal-binding</keyword>
<dbReference type="SMART" id="SM00343">
    <property type="entry name" value="ZnF_C2HC"/>
    <property type="match status" value="1"/>
</dbReference>
<dbReference type="InterPro" id="IPR036875">
    <property type="entry name" value="Znf_CCHC_sf"/>
</dbReference>
<sequence length="289" mass="32931">MADQLDSLLTGIEPDRQIAIRKFGCNPHYRDNLFNLRRTHRARTRGRTTRRRPYIDPSRQASMPYSDNQEYFTVFHLDLAEWVQHTALNLISDAKSWWRSSGLDIHYPWDTFETDSLAFQTPPNAVAAAREALESLRQGKRSVALCTHEYRRLLHRVPSLDKGTALHQFVKGLEADTSNEHDPNAMDNDNPHIAINNLTNQVNYLSLASNRANNNTLRPPKLTADEKAHLTANKGCFRCRKIGHMASQCRTFPNQSHQHSCQFINIEAVTTSIPQQAIPQPQQGKAISN</sequence>
<comment type="caution">
    <text evidence="3">The sequence shown here is derived from an EMBL/GenBank/DDBJ whole genome shotgun (WGS) entry which is preliminary data.</text>
</comment>
<dbReference type="InterPro" id="IPR001878">
    <property type="entry name" value="Znf_CCHC"/>
</dbReference>
<keyword evidence="1" id="KW-0863">Zinc-finger</keyword>
<reference evidence="3 4" key="1">
    <citation type="journal article" date="2020" name="Fungal Divers.">
        <title>Resolving the Mortierellaceae phylogeny through synthesis of multi-gene phylogenetics and phylogenomics.</title>
        <authorList>
            <person name="Vandepol N."/>
            <person name="Liber J."/>
            <person name="Desiro A."/>
            <person name="Na H."/>
            <person name="Kennedy M."/>
            <person name="Barry K."/>
            <person name="Grigoriev I.V."/>
            <person name="Miller A.N."/>
            <person name="O'Donnell K."/>
            <person name="Stajich J.E."/>
            <person name="Bonito G."/>
        </authorList>
    </citation>
    <scope>NUCLEOTIDE SEQUENCE [LARGE SCALE GENOMIC DNA]</scope>
    <source>
        <strain evidence="3 4">AD045</strain>
    </source>
</reference>
<dbReference type="InterPro" id="IPR005162">
    <property type="entry name" value="Retrotrans_gag_dom"/>
</dbReference>
<dbReference type="Proteomes" id="UP001194696">
    <property type="component" value="Unassembled WGS sequence"/>
</dbReference>
<dbReference type="Pfam" id="PF00098">
    <property type="entry name" value="zf-CCHC"/>
    <property type="match status" value="1"/>
</dbReference>
<feature type="domain" description="CCHC-type" evidence="2">
    <location>
        <begin position="236"/>
        <end position="250"/>
    </location>
</feature>
<evidence type="ECO:0000256" key="1">
    <source>
        <dbReference type="PROSITE-ProRule" id="PRU00047"/>
    </source>
</evidence>
<organism evidence="3 4">
    <name type="scientific">Linnemannia gamsii</name>
    <dbReference type="NCBI Taxonomy" id="64522"/>
    <lineage>
        <taxon>Eukaryota</taxon>
        <taxon>Fungi</taxon>
        <taxon>Fungi incertae sedis</taxon>
        <taxon>Mucoromycota</taxon>
        <taxon>Mortierellomycotina</taxon>
        <taxon>Mortierellomycetes</taxon>
        <taxon>Mortierellales</taxon>
        <taxon>Mortierellaceae</taxon>
        <taxon>Linnemannia</taxon>
    </lineage>
</organism>
<dbReference type="PROSITE" id="PS50158">
    <property type="entry name" value="ZF_CCHC"/>
    <property type="match status" value="1"/>
</dbReference>
<evidence type="ECO:0000259" key="2">
    <source>
        <dbReference type="PROSITE" id="PS50158"/>
    </source>
</evidence>
<keyword evidence="1" id="KW-0862">Zinc</keyword>